<accession>A0A5R9E946</accession>
<gene>
    <name evidence="2" type="ORF">FEF34_18025</name>
</gene>
<evidence type="ECO:0000313" key="3">
    <source>
        <dbReference type="Proteomes" id="UP000305921"/>
    </source>
</evidence>
<dbReference type="EMBL" id="VAWE01000001">
    <property type="protein sequence ID" value="TLQ44734.1"/>
    <property type="molecule type" value="Genomic_DNA"/>
</dbReference>
<dbReference type="Pfam" id="PF01144">
    <property type="entry name" value="CoA_trans"/>
    <property type="match status" value="1"/>
</dbReference>
<feature type="compositionally biased region" description="Basic and acidic residues" evidence="1">
    <location>
        <begin position="67"/>
        <end position="78"/>
    </location>
</feature>
<dbReference type="AlphaFoldDB" id="A0A5R9E946"/>
<evidence type="ECO:0008006" key="4">
    <source>
        <dbReference type="Google" id="ProtNLM"/>
    </source>
</evidence>
<proteinExistence type="predicted"/>
<evidence type="ECO:0000313" key="2">
    <source>
        <dbReference type="EMBL" id="TLQ44734.1"/>
    </source>
</evidence>
<evidence type="ECO:0000256" key="1">
    <source>
        <dbReference type="SAM" id="MobiDB-lite"/>
    </source>
</evidence>
<dbReference type="SUPFAM" id="SSF100950">
    <property type="entry name" value="NagB/RpiA/CoA transferase-like"/>
    <property type="match status" value="1"/>
</dbReference>
<keyword evidence="3" id="KW-1185">Reference proteome</keyword>
<dbReference type="InterPro" id="IPR004165">
    <property type="entry name" value="CoA_trans_fam_I"/>
</dbReference>
<dbReference type="GO" id="GO:0008410">
    <property type="term" value="F:CoA-transferase activity"/>
    <property type="evidence" value="ECO:0007669"/>
    <property type="project" value="InterPro"/>
</dbReference>
<sequence>MDKVNRSAAEAVGDSADHASLAVGGFGLDGVPNALVAALHARGVHGPGIVSDNPGTDGSGAPGPTPDEVRDKAGAEPS</sequence>
<protein>
    <recommendedName>
        <fullName evidence="4">CoA transferase</fullName>
    </recommendedName>
</protein>
<dbReference type="InterPro" id="IPR037171">
    <property type="entry name" value="NagB/RpiA_transferase-like"/>
</dbReference>
<reference evidence="2 3" key="1">
    <citation type="submission" date="2019-05" db="EMBL/GenBank/DDBJ databases">
        <title>Streptomyces marianii sp. nov., a novel marine actinomycete from southern coast of India.</title>
        <authorList>
            <person name="Iniyan A.M."/>
            <person name="Wink J."/>
            <person name="Ramprasad E."/>
            <person name="Ramana C.V."/>
            <person name="Bunk B."/>
            <person name="Sproer C."/>
            <person name="Joseph F.-J.R.S."/>
            <person name="Vincent S.G.P."/>
        </authorList>
    </citation>
    <scope>NUCLEOTIDE SEQUENCE [LARGE SCALE GENOMIC DNA]</scope>
    <source>
        <strain evidence="2 3">ICN19</strain>
    </source>
</reference>
<dbReference type="OrthoDB" id="4337746at2"/>
<dbReference type="Gene3D" id="3.40.1080.10">
    <property type="entry name" value="Glutaconate Coenzyme A-transferase"/>
    <property type="match status" value="1"/>
</dbReference>
<feature type="region of interest" description="Disordered" evidence="1">
    <location>
        <begin position="45"/>
        <end position="78"/>
    </location>
</feature>
<dbReference type="Proteomes" id="UP000305921">
    <property type="component" value="Unassembled WGS sequence"/>
</dbReference>
<organism evidence="2 3">
    <name type="scientific">Streptomyces marianii</name>
    <dbReference type="NCBI Taxonomy" id="1817406"/>
    <lineage>
        <taxon>Bacteria</taxon>
        <taxon>Bacillati</taxon>
        <taxon>Actinomycetota</taxon>
        <taxon>Actinomycetes</taxon>
        <taxon>Kitasatosporales</taxon>
        <taxon>Streptomycetaceae</taxon>
        <taxon>Streptomyces</taxon>
    </lineage>
</organism>
<name>A0A5R9E946_9ACTN</name>
<dbReference type="RefSeq" id="WP_138054083.1">
    <property type="nucleotide sequence ID" value="NZ_VAWE01000001.1"/>
</dbReference>
<comment type="caution">
    <text evidence="2">The sequence shown here is derived from an EMBL/GenBank/DDBJ whole genome shotgun (WGS) entry which is preliminary data.</text>
</comment>
<feature type="region of interest" description="Disordered" evidence="1">
    <location>
        <begin position="1"/>
        <end position="24"/>
    </location>
</feature>